<protein>
    <submittedName>
        <fullName evidence="1">Uncharacterized protein</fullName>
    </submittedName>
</protein>
<proteinExistence type="predicted"/>
<dbReference type="EMBL" id="CP104013">
    <property type="protein sequence ID" value="UYP46515.1"/>
    <property type="molecule type" value="Genomic_DNA"/>
</dbReference>
<name>A0ABY6HSM4_9ARCH</name>
<sequence>MQVIKNQLFYCTECYHVFYDLPSEKKCAICHNEILEQDTISDLDILTCETCHSLYTLQKSGEIILNKEGNINHLCSCKNQCPTNSILSIGQQESYLGNIVLADIFKCSNCGAISFRNLENSQKNCSECNSRFVSPLHWDPKTQKTFFRCANPDHKIRLKLRDLIINNNKIISSEINKIKQKEIGLQKEYIRLKHELQVKYENKNLLKKIKSFQKGKLNFENDQNNLNIWAKIERLKLYSYLRPIGLRCSVYRMKNDNDKISFERTSDGCGAIAHLKIRKIIIAPDGTVIERKSEPKQGSPGQIEKDLLLSSSTLNVEGLKINHPIPKWINESEISLVNDQSESIFTQILRNQPITENPIQVENQVVMTEEVIRNAYDSLPDLKENQLYIFFQIKFKKMDSENYTLDAFGVIPIEFEKNNFRFQLGRKHLLQAFWKEQSRIEKNPLYFNGITESTEESYQFGITQRENEMFLLPGKNNLSKNLISAEENAKSELIKEISIQKINKLTINGKYAYNKPHERTFSNIQFVFSFKQGGISN</sequence>
<gene>
    <name evidence="1" type="ORF">NEF87_002800</name>
</gene>
<accession>A0ABY6HSM4</accession>
<reference evidence="1" key="1">
    <citation type="submission" date="2022-09" db="EMBL/GenBank/DDBJ databases">
        <title>Actin cytoskeleton and complex cell architecture in an #Asgard archaeon.</title>
        <authorList>
            <person name="Ponce Toledo R.I."/>
            <person name="Schleper C."/>
            <person name="Rodrigues Oliveira T."/>
            <person name="Wollweber F."/>
            <person name="Xu J."/>
            <person name="Rittmann S."/>
            <person name="Klingl A."/>
            <person name="Pilhofer M."/>
        </authorList>
    </citation>
    <scope>NUCLEOTIDE SEQUENCE</scope>
    <source>
        <strain evidence="1">B-35</strain>
    </source>
</reference>
<keyword evidence="2" id="KW-1185">Reference proteome</keyword>
<dbReference type="Proteomes" id="UP001208689">
    <property type="component" value="Chromosome"/>
</dbReference>
<evidence type="ECO:0000313" key="1">
    <source>
        <dbReference type="EMBL" id="UYP46515.1"/>
    </source>
</evidence>
<organism evidence="1 2">
    <name type="scientific">Candidatus Lokiarchaeum ossiferum</name>
    <dbReference type="NCBI Taxonomy" id="2951803"/>
    <lineage>
        <taxon>Archaea</taxon>
        <taxon>Promethearchaeati</taxon>
        <taxon>Promethearchaeota</taxon>
        <taxon>Promethearchaeia</taxon>
        <taxon>Promethearchaeales</taxon>
        <taxon>Promethearchaeaceae</taxon>
        <taxon>Candidatus Lokiarchaeum</taxon>
    </lineage>
</organism>
<dbReference type="CDD" id="cd08168">
    <property type="entry name" value="Cytochrom_C3"/>
    <property type="match status" value="1"/>
</dbReference>
<evidence type="ECO:0000313" key="2">
    <source>
        <dbReference type="Proteomes" id="UP001208689"/>
    </source>
</evidence>